<gene>
    <name evidence="3" type="ORF">ACCAA_560053</name>
</gene>
<keyword evidence="4" id="KW-1185">Reference proteome</keyword>
<sequence>MLTFFRHFPGRALLCVIALWASSAGPASAAEPSADAPCPPSFRPQPPTDAALREAEVARLATLTEACHDRADYFAYQGMLLLTLGRLQEAALALEKAVLLDPDLAGAQLDYAQALAQLGELDSARSLAGEVAKRPDIPIALQAWLYDSLGAWQEDGWRLEWSIALLGGGESNLNSAPGIQFLTLTLPGGSVPVELAASEQRRSGGALRTALIGAAARSLGSGLVVISGEMTNRSSPSEADTNQRIVNGNAAYVHPALGGQMGVRVDQTRLWLGGEVTYHSSGWSLLFELPRQLSPVGCAITLGYGAENREFPRSTLQDGRYSGPQAWLACRHEDWQLYLGAQNGEDRASDAARLGGDQRRTDLTLGVGHRLGQDTVFVSAQRGRAVDQLPYSALLGGQARQIDRLSGRVAYEFPYTNQLSIVGYLESTSQKSNIDLFNMDNKAIYFGVRFRGR</sequence>
<evidence type="ECO:0000313" key="4">
    <source>
        <dbReference type="Proteomes" id="UP000199169"/>
    </source>
</evidence>
<dbReference type="AlphaFoldDB" id="A0A1A8XUF8"/>
<dbReference type="Proteomes" id="UP000199169">
    <property type="component" value="Unassembled WGS sequence"/>
</dbReference>
<keyword evidence="1" id="KW-0802">TPR repeat</keyword>
<keyword evidence="2" id="KW-0732">Signal</keyword>
<dbReference type="InterPro" id="IPR019734">
    <property type="entry name" value="TPR_rpt"/>
</dbReference>
<accession>A0A1A8XUF8</accession>
<evidence type="ECO:0000256" key="2">
    <source>
        <dbReference type="SAM" id="SignalP"/>
    </source>
</evidence>
<dbReference type="Gene3D" id="1.25.40.10">
    <property type="entry name" value="Tetratricopeptide repeat domain"/>
    <property type="match status" value="1"/>
</dbReference>
<dbReference type="PROSITE" id="PS50005">
    <property type="entry name" value="TPR"/>
    <property type="match status" value="1"/>
</dbReference>
<reference evidence="3 4" key="1">
    <citation type="submission" date="2016-06" db="EMBL/GenBank/DDBJ databases">
        <authorList>
            <person name="Kjaerup R.B."/>
            <person name="Dalgaard T.S."/>
            <person name="Juul-Madsen H.R."/>
        </authorList>
    </citation>
    <scope>NUCLEOTIDE SEQUENCE [LARGE SCALE GENOMIC DNA]</scope>
    <source>
        <strain evidence="3">3</strain>
    </source>
</reference>
<evidence type="ECO:0000256" key="1">
    <source>
        <dbReference type="PROSITE-ProRule" id="PRU00339"/>
    </source>
</evidence>
<dbReference type="SUPFAM" id="SSF48452">
    <property type="entry name" value="TPR-like"/>
    <property type="match status" value="1"/>
</dbReference>
<protein>
    <submittedName>
        <fullName evidence="3">Uncharacterized protein</fullName>
    </submittedName>
</protein>
<feature type="signal peptide" evidence="2">
    <location>
        <begin position="1"/>
        <end position="29"/>
    </location>
</feature>
<dbReference type="InterPro" id="IPR011990">
    <property type="entry name" value="TPR-like_helical_dom_sf"/>
</dbReference>
<evidence type="ECO:0000313" key="3">
    <source>
        <dbReference type="EMBL" id="SBT08366.1"/>
    </source>
</evidence>
<feature type="chain" id="PRO_5008381793" evidence="2">
    <location>
        <begin position="30"/>
        <end position="453"/>
    </location>
</feature>
<dbReference type="EMBL" id="FLQX01000134">
    <property type="protein sequence ID" value="SBT08366.1"/>
    <property type="molecule type" value="Genomic_DNA"/>
</dbReference>
<dbReference type="RefSeq" id="WP_186408218.1">
    <property type="nucleotide sequence ID" value="NZ_FLQX01000134.1"/>
</dbReference>
<proteinExistence type="predicted"/>
<name>A0A1A8XUF8_9PROT</name>
<dbReference type="Pfam" id="PF14559">
    <property type="entry name" value="TPR_19"/>
    <property type="match status" value="1"/>
</dbReference>
<dbReference type="STRING" id="1860102.ACCAA_560053"/>
<feature type="repeat" description="TPR" evidence="1">
    <location>
        <begin position="71"/>
        <end position="104"/>
    </location>
</feature>
<organism evidence="3 4">
    <name type="scientific">Candidatus Accumulibacter aalborgensis</name>
    <dbReference type="NCBI Taxonomy" id="1860102"/>
    <lineage>
        <taxon>Bacteria</taxon>
        <taxon>Pseudomonadati</taxon>
        <taxon>Pseudomonadota</taxon>
        <taxon>Betaproteobacteria</taxon>
        <taxon>Candidatus Accumulibacter</taxon>
    </lineage>
</organism>